<dbReference type="KEGG" id="ccot:CCAX7_16490"/>
<dbReference type="RefSeq" id="WP_119322531.1">
    <property type="nucleotide sequence ID" value="NZ_AP025739.1"/>
</dbReference>
<proteinExistence type="predicted"/>
<gene>
    <name evidence="1" type="ORF">CCAX7_16490</name>
</gene>
<name>A0A402CYZ6_9BACT</name>
<evidence type="ECO:0000313" key="1">
    <source>
        <dbReference type="EMBL" id="BDI29598.1"/>
    </source>
</evidence>
<accession>A0A402CYZ6</accession>
<reference evidence="1 2" key="1">
    <citation type="journal article" date="2019" name="Int. J. Syst. Evol. Microbiol.">
        <title>Capsulimonas corticalis gen. nov., sp. nov., an aerobic capsulated bacterium, of a novel bacterial order, Capsulimonadales ord. nov., of the class Armatimonadia of the phylum Armatimonadetes.</title>
        <authorList>
            <person name="Li J."/>
            <person name="Kudo C."/>
            <person name="Tonouchi A."/>
        </authorList>
    </citation>
    <scope>NUCLEOTIDE SEQUENCE [LARGE SCALE GENOMIC DNA]</scope>
    <source>
        <strain evidence="1 2">AX-7</strain>
    </source>
</reference>
<sequence length="215" mass="22650">MTTSPGKTRRRRIVLLSLLVAAILIAIFGSWRHSVMSAQLAPGAADAIRRALGDNGERRLVQVISPGDADSAASAGTHKSSGTIDGQPYGLAFDLMIAPGEDPDADTRALRLQGVAAWRRGPGAPGGPAGLGPHIHCVWPGAPTTNGQNIEQISSFVHGYRGLADASRPRAQWIDPSIQDDERAKVREIYESVHGAHSLDGAATYDALHRGRSGA</sequence>
<dbReference type="EMBL" id="AP025739">
    <property type="protein sequence ID" value="BDI29598.1"/>
    <property type="molecule type" value="Genomic_DNA"/>
</dbReference>
<organism evidence="1 2">
    <name type="scientific">Capsulimonas corticalis</name>
    <dbReference type="NCBI Taxonomy" id="2219043"/>
    <lineage>
        <taxon>Bacteria</taxon>
        <taxon>Bacillati</taxon>
        <taxon>Armatimonadota</taxon>
        <taxon>Armatimonadia</taxon>
        <taxon>Capsulimonadales</taxon>
        <taxon>Capsulimonadaceae</taxon>
        <taxon>Capsulimonas</taxon>
    </lineage>
</organism>
<keyword evidence="2" id="KW-1185">Reference proteome</keyword>
<protein>
    <submittedName>
        <fullName evidence="1">Uncharacterized protein</fullName>
    </submittedName>
</protein>
<dbReference type="Proteomes" id="UP000287394">
    <property type="component" value="Chromosome"/>
</dbReference>
<dbReference type="AlphaFoldDB" id="A0A402CYZ6"/>
<evidence type="ECO:0000313" key="2">
    <source>
        <dbReference type="Proteomes" id="UP000287394"/>
    </source>
</evidence>